<evidence type="ECO:0000256" key="10">
    <source>
        <dbReference type="ARBA" id="ARBA00038351"/>
    </source>
</evidence>
<feature type="DNA-binding region" description="Homeobox" evidence="11">
    <location>
        <begin position="116"/>
        <end position="175"/>
    </location>
</feature>
<keyword evidence="2" id="KW-0217">Developmental protein</keyword>
<dbReference type="GO" id="GO:0000981">
    <property type="term" value="F:DNA-binding transcription factor activity, RNA polymerase II-specific"/>
    <property type="evidence" value="ECO:0007669"/>
    <property type="project" value="InterPro"/>
</dbReference>
<evidence type="ECO:0000256" key="2">
    <source>
        <dbReference type="ARBA" id="ARBA00022473"/>
    </source>
</evidence>
<feature type="compositionally biased region" description="Acidic residues" evidence="13">
    <location>
        <begin position="233"/>
        <end position="247"/>
    </location>
</feature>
<dbReference type="PROSITE" id="PS00027">
    <property type="entry name" value="HOMEOBOX_1"/>
    <property type="match status" value="1"/>
</dbReference>
<keyword evidence="4" id="KW-0524">Neurogenesis</keyword>
<evidence type="ECO:0000256" key="3">
    <source>
        <dbReference type="ARBA" id="ARBA00022782"/>
    </source>
</evidence>
<dbReference type="Pfam" id="PF00046">
    <property type="entry name" value="Homeodomain"/>
    <property type="match status" value="1"/>
</dbReference>
<evidence type="ECO:0000256" key="4">
    <source>
        <dbReference type="ARBA" id="ARBA00022902"/>
    </source>
</evidence>
<feature type="compositionally biased region" description="Basic and acidic residues" evidence="13">
    <location>
        <begin position="266"/>
        <end position="277"/>
    </location>
</feature>
<evidence type="ECO:0000256" key="8">
    <source>
        <dbReference type="ARBA" id="ARBA00023163"/>
    </source>
</evidence>
<evidence type="ECO:0000256" key="1">
    <source>
        <dbReference type="ARBA" id="ARBA00004123"/>
    </source>
</evidence>
<evidence type="ECO:0000256" key="11">
    <source>
        <dbReference type="PROSITE-ProRule" id="PRU00108"/>
    </source>
</evidence>
<dbReference type="GO" id="GO:0030154">
    <property type="term" value="P:cell differentiation"/>
    <property type="evidence" value="ECO:0007669"/>
    <property type="project" value="UniProtKB-KW"/>
</dbReference>
<gene>
    <name evidence="14" type="ORF">OFUS_LOCUS19826</name>
</gene>
<dbReference type="GO" id="GO:1990837">
    <property type="term" value="F:sequence-specific double-stranded DNA binding"/>
    <property type="evidence" value="ECO:0007669"/>
    <property type="project" value="TreeGrafter"/>
</dbReference>
<dbReference type="PANTHER" id="PTHR46799">
    <property type="entry name" value="HOMEOBOX PROTEIN UNC-4 HOMOLOG"/>
    <property type="match status" value="1"/>
</dbReference>
<keyword evidence="5" id="KW-0805">Transcription regulation</keyword>
<dbReference type="InterPro" id="IPR017970">
    <property type="entry name" value="Homeobox_CS"/>
</dbReference>
<dbReference type="SUPFAM" id="SSF46689">
    <property type="entry name" value="Homeodomain-like"/>
    <property type="match status" value="1"/>
</dbReference>
<feature type="compositionally biased region" description="Polar residues" evidence="13">
    <location>
        <begin position="92"/>
        <end position="103"/>
    </location>
</feature>
<accession>A0A8J1UAP0</accession>
<reference evidence="14" key="1">
    <citation type="submission" date="2022-03" db="EMBL/GenBank/DDBJ databases">
        <authorList>
            <person name="Martin C."/>
        </authorList>
    </citation>
    <scope>NUCLEOTIDE SEQUENCE</scope>
</reference>
<feature type="region of interest" description="Disordered" evidence="13">
    <location>
        <begin position="344"/>
        <end position="389"/>
    </location>
</feature>
<dbReference type="SMART" id="SM00389">
    <property type="entry name" value="HOX"/>
    <property type="match status" value="1"/>
</dbReference>
<proteinExistence type="inferred from homology"/>
<evidence type="ECO:0000256" key="6">
    <source>
        <dbReference type="ARBA" id="ARBA00023125"/>
    </source>
</evidence>
<feature type="compositionally biased region" description="Low complexity" evidence="13">
    <location>
        <begin position="248"/>
        <end position="262"/>
    </location>
</feature>
<organism evidence="14 15">
    <name type="scientific">Owenia fusiformis</name>
    <name type="common">Polychaete worm</name>
    <dbReference type="NCBI Taxonomy" id="6347"/>
    <lineage>
        <taxon>Eukaryota</taxon>
        <taxon>Metazoa</taxon>
        <taxon>Spiralia</taxon>
        <taxon>Lophotrochozoa</taxon>
        <taxon>Annelida</taxon>
        <taxon>Polychaeta</taxon>
        <taxon>Sedentaria</taxon>
        <taxon>Canalipalpata</taxon>
        <taxon>Sabellida</taxon>
        <taxon>Oweniida</taxon>
        <taxon>Oweniidae</taxon>
        <taxon>Owenia</taxon>
    </lineage>
</organism>
<dbReference type="OrthoDB" id="6159439at2759"/>
<dbReference type="Proteomes" id="UP000749559">
    <property type="component" value="Unassembled WGS sequence"/>
</dbReference>
<dbReference type="InterPro" id="IPR009057">
    <property type="entry name" value="Homeodomain-like_sf"/>
</dbReference>
<evidence type="ECO:0000256" key="5">
    <source>
        <dbReference type="ARBA" id="ARBA00023015"/>
    </source>
</evidence>
<dbReference type="AlphaFoldDB" id="A0A8J1UAP0"/>
<keyword evidence="9 11" id="KW-0539">Nucleus</keyword>
<comment type="similarity">
    <text evidence="10">Belongs to the paired homeobox family. Unc-4 subfamily.</text>
</comment>
<feature type="region of interest" description="Disordered" evidence="13">
    <location>
        <begin position="172"/>
        <end position="312"/>
    </location>
</feature>
<sequence length="417" mass="46750">MLPHLIERPRSATMDSRVLETAFPHLAGMGLHAFSHLTGPYGSLGLPYSYADYQHLQHAVSVSTGHSNLPFSVDGILSSVHQGSRHHAHSPHNISEASPNSVKSDCDDKESAAAKRRRTRTNFSGWQLEELERAFQDSHYPDVFMREALALRLDLIESRVQVWFQNRRAKWRKKENTKKGPGRPAHNAHPQTCSGEPIDPDEVKRKEQERLERKRRKQEERLRLKQDGKGNDGIEDEIDVVGEESTDNNENNSDSCFSSDNSEGGQADHHEEEDALHKPVVRSPFSIDALLEAPKVPRGRRPNSKYPRVQASKSMNPLSLGMMPLYPITQPFGFLVERVGTPKCDDGEQEIELDLSISKPKKHEQFSPNSQPSPKTEGDNSRADSNNTATLHVTAEVNELKRDLKSVDTSGISVNSI</sequence>
<dbReference type="PANTHER" id="PTHR46799:SF1">
    <property type="entry name" value="HOMEOBOX PROTEIN UNC-4 HOMOLOG"/>
    <property type="match status" value="1"/>
</dbReference>
<evidence type="ECO:0000313" key="14">
    <source>
        <dbReference type="EMBL" id="CAH1795259.1"/>
    </source>
</evidence>
<evidence type="ECO:0000256" key="9">
    <source>
        <dbReference type="ARBA" id="ARBA00023242"/>
    </source>
</evidence>
<name>A0A8J1UAP0_OWEFU</name>
<feature type="compositionally biased region" description="Basic and acidic residues" evidence="13">
    <location>
        <begin position="201"/>
        <end position="232"/>
    </location>
</feature>
<keyword evidence="15" id="KW-1185">Reference proteome</keyword>
<evidence type="ECO:0000313" key="15">
    <source>
        <dbReference type="Proteomes" id="UP000749559"/>
    </source>
</evidence>
<keyword evidence="8" id="KW-0804">Transcription</keyword>
<dbReference type="GO" id="GO:0005634">
    <property type="term" value="C:nucleus"/>
    <property type="evidence" value="ECO:0007669"/>
    <property type="project" value="UniProtKB-SubCell"/>
</dbReference>
<keyword evidence="3" id="KW-0221">Differentiation</keyword>
<dbReference type="EMBL" id="CAIIXF020000009">
    <property type="protein sequence ID" value="CAH1795259.1"/>
    <property type="molecule type" value="Genomic_DNA"/>
</dbReference>
<dbReference type="PROSITE" id="PS50071">
    <property type="entry name" value="HOMEOBOX_2"/>
    <property type="match status" value="1"/>
</dbReference>
<dbReference type="CDD" id="cd00086">
    <property type="entry name" value="homeodomain"/>
    <property type="match status" value="1"/>
</dbReference>
<feature type="compositionally biased region" description="Basic and acidic residues" evidence="13">
    <location>
        <begin position="104"/>
        <end position="113"/>
    </location>
</feature>
<dbReference type="FunFam" id="1.10.10.60:FF:000057">
    <property type="entry name" value="Short stature homeobox 2"/>
    <property type="match status" value="1"/>
</dbReference>
<feature type="region of interest" description="Disordered" evidence="13">
    <location>
        <begin position="80"/>
        <end position="120"/>
    </location>
</feature>
<dbReference type="InterPro" id="IPR001356">
    <property type="entry name" value="HD"/>
</dbReference>
<evidence type="ECO:0000256" key="13">
    <source>
        <dbReference type="SAM" id="MobiDB-lite"/>
    </source>
</evidence>
<dbReference type="Gene3D" id="1.10.10.60">
    <property type="entry name" value="Homeodomain-like"/>
    <property type="match status" value="1"/>
</dbReference>
<evidence type="ECO:0000256" key="12">
    <source>
        <dbReference type="RuleBase" id="RU000682"/>
    </source>
</evidence>
<comment type="caution">
    <text evidence="14">The sequence shown here is derived from an EMBL/GenBank/DDBJ whole genome shotgun (WGS) entry which is preliminary data.</text>
</comment>
<protein>
    <submittedName>
        <fullName evidence="14">Uncharacterized protein</fullName>
    </submittedName>
</protein>
<keyword evidence="6 11" id="KW-0238">DNA-binding</keyword>
<evidence type="ECO:0000256" key="7">
    <source>
        <dbReference type="ARBA" id="ARBA00023155"/>
    </source>
</evidence>
<dbReference type="GO" id="GO:0007399">
    <property type="term" value="P:nervous system development"/>
    <property type="evidence" value="ECO:0007669"/>
    <property type="project" value="UniProtKB-KW"/>
</dbReference>
<comment type="subcellular location">
    <subcellularLocation>
        <location evidence="1 11 12">Nucleus</location>
    </subcellularLocation>
</comment>
<keyword evidence="7 11" id="KW-0371">Homeobox</keyword>